<dbReference type="FunFam" id="2.10.25.10:FF:000040">
    <property type="entry name" value="Stabilin 2"/>
    <property type="match status" value="1"/>
</dbReference>
<dbReference type="Gene3D" id="2.10.25.10">
    <property type="entry name" value="Laminin"/>
    <property type="match status" value="6"/>
</dbReference>
<evidence type="ECO:0000256" key="1">
    <source>
        <dbReference type="ARBA" id="ARBA00004167"/>
    </source>
</evidence>
<feature type="transmembrane region" description="Helical" evidence="9">
    <location>
        <begin position="889"/>
        <end position="912"/>
    </location>
</feature>
<feature type="domain" description="EGF-like" evidence="10">
    <location>
        <begin position="135"/>
        <end position="176"/>
    </location>
</feature>
<evidence type="ECO:0000256" key="6">
    <source>
        <dbReference type="ARBA" id="ARBA00023157"/>
    </source>
</evidence>
<evidence type="ECO:0000256" key="7">
    <source>
        <dbReference type="ARBA" id="ARBA00023180"/>
    </source>
</evidence>
<comment type="caution">
    <text evidence="12">The sequence shown here is derived from an EMBL/GenBank/DDBJ whole genome shotgun (WGS) entry which is preliminary data.</text>
</comment>
<feature type="domain" description="FAS1" evidence="11">
    <location>
        <begin position="377"/>
        <end position="500"/>
    </location>
</feature>
<keyword evidence="3 9" id="KW-0812">Transmembrane</keyword>
<dbReference type="InterPro" id="IPR013111">
    <property type="entry name" value="EGF_extracell"/>
</dbReference>
<reference evidence="12 13" key="1">
    <citation type="journal article" date="2021" name="Elife">
        <title>Chloroplast acquisition without the gene transfer in kleptoplastic sea slugs, Plakobranchus ocellatus.</title>
        <authorList>
            <person name="Maeda T."/>
            <person name="Takahashi S."/>
            <person name="Yoshida T."/>
            <person name="Shimamura S."/>
            <person name="Takaki Y."/>
            <person name="Nagai Y."/>
            <person name="Toyoda A."/>
            <person name="Suzuki Y."/>
            <person name="Arimoto A."/>
            <person name="Ishii H."/>
            <person name="Satoh N."/>
            <person name="Nishiyama T."/>
            <person name="Hasebe M."/>
            <person name="Maruyama T."/>
            <person name="Minagawa J."/>
            <person name="Obokata J."/>
            <person name="Shigenobu S."/>
        </authorList>
    </citation>
    <scope>NUCLEOTIDE SEQUENCE [LARGE SCALE GENOMIC DNA]</scope>
</reference>
<feature type="domain" description="EGF-like" evidence="10">
    <location>
        <begin position="583"/>
        <end position="621"/>
    </location>
</feature>
<dbReference type="InterPro" id="IPR000782">
    <property type="entry name" value="FAS1_domain"/>
</dbReference>
<evidence type="ECO:0000256" key="5">
    <source>
        <dbReference type="ARBA" id="ARBA00023136"/>
    </source>
</evidence>
<sequence length="968" mass="107304">MNLPSSFELISRWDSCTCLHGTCNNGPEGDGLCLPGSCRDDFLSVNCDKTYKKCGDFGVMLCHAHSTCYNIEGVSRCECNSGFVGNGNECVERDPCLEEPNGGCHQQATCKKISPFERRCLCNRGWTGDGEFCHPRSPCSPETTACHQNASCYLTSNFEYHCLCDLGFSGNGTWCKEDNVCLENNGGCDSLAYCTPLKPGLASGERRTCECPYFASGNGTVCHGTIAEQVMAHPNLTRLASFIKKISPENLLLYDDDDDFTFFAPSDAAMEELTNSASFIKQVAPWSELQYLDFLNFHSIYSTFTVQDLKSFDGVLFRYPTLYDGFYLYTVDANRTLKIIVNHSKFANFVETNIRTTNGIFHIIDKVLEPFLPNDNKSTFETSLQREPTFSVFYQELKRTGVLDEINEMDEFTVFVPTNGAFRNVKEITRASQLKYYVVPQFLFTPSIYDQQRVETLLGPLHQLLFTLTRTNKVSVNTALIERSDILIEGGVIHEIHELLHPVLNWCNATSIDQKWSDCVECNRNASDFNCPDGYSPFVPARIHDQCLTIDDDYMDAFGCQQLCGRAPSGHTCCAGFYGPLCEECPGGVDLPCNGHGVCFDTLSGNGTCACDPGFEGIDCSECEDRSLAPPECETTHPSCERNVSGCHDNATCEANAIGPGRCTCMPGHHGDGQWCDKNVNPCESDQFGGCDKDRASCTYPIPRVTDLRDGEPVCRCLEGFVGNGTLCLLDMLDAVSRLPALAYFYEQLAHSNDTIMTTLMENTNKSVTFFAPLSQKYTRIDFYKLVVDNQSLWLPENNADPVNLIGDRNESIQQQPLIFSITALGGNKINITTDEDGQLFANNILIVEKNIETLNGYLHITESLIALPDELSASPVPSTHKGTSDSTILIISCVTIALLVAIVAIIVILYFKSKSNGGLKLFRRSYEESDSNVSFARLSSHEDDVDTYRSLDAAKYDNPIFDDPDLM</sequence>
<dbReference type="SUPFAM" id="SSF82153">
    <property type="entry name" value="FAS1 domain"/>
    <property type="match status" value="3"/>
</dbReference>
<dbReference type="PROSITE" id="PS50213">
    <property type="entry name" value="FAS1"/>
    <property type="match status" value="3"/>
</dbReference>
<dbReference type="Pfam" id="PF24887">
    <property type="entry name" value="EGF_STAB1-2"/>
    <property type="match status" value="1"/>
</dbReference>
<keyword evidence="5 9" id="KW-0472">Membrane</keyword>
<dbReference type="InterPro" id="IPR056806">
    <property type="entry name" value="EGF_STAB1-2"/>
</dbReference>
<dbReference type="SMART" id="SM00554">
    <property type="entry name" value="FAS1"/>
    <property type="match status" value="2"/>
</dbReference>
<evidence type="ECO:0000256" key="4">
    <source>
        <dbReference type="ARBA" id="ARBA00022989"/>
    </source>
</evidence>
<accession>A0AAV4C7M5</accession>
<dbReference type="Pfam" id="PF07974">
    <property type="entry name" value="EGF_2"/>
    <property type="match status" value="1"/>
</dbReference>
<evidence type="ECO:0000256" key="2">
    <source>
        <dbReference type="ARBA" id="ARBA00022536"/>
    </source>
</evidence>
<evidence type="ECO:0000259" key="10">
    <source>
        <dbReference type="PROSITE" id="PS50026"/>
    </source>
</evidence>
<proteinExistence type="predicted"/>
<keyword evidence="6 8" id="KW-1015">Disulfide bond</keyword>
<dbReference type="InterPro" id="IPR036378">
    <property type="entry name" value="FAS1_dom_sf"/>
</dbReference>
<evidence type="ECO:0000256" key="8">
    <source>
        <dbReference type="PROSITE-ProRule" id="PRU00076"/>
    </source>
</evidence>
<dbReference type="PANTHER" id="PTHR24038">
    <property type="entry name" value="STABILIN"/>
    <property type="match status" value="1"/>
</dbReference>
<dbReference type="PROSITE" id="PS01186">
    <property type="entry name" value="EGF_2"/>
    <property type="match status" value="4"/>
</dbReference>
<protein>
    <submittedName>
        <fullName evidence="12">Stabilin-2</fullName>
    </submittedName>
</protein>
<dbReference type="GO" id="GO:0016020">
    <property type="term" value="C:membrane"/>
    <property type="evidence" value="ECO:0007669"/>
    <property type="project" value="UniProtKB-SubCell"/>
</dbReference>
<name>A0AAV4C7M5_9GAST</name>
<comment type="caution">
    <text evidence="8">Lacks conserved residue(s) required for the propagation of feature annotation.</text>
</comment>
<feature type="domain" description="EGF-like" evidence="10">
    <location>
        <begin position="636"/>
        <end position="677"/>
    </location>
</feature>
<gene>
    <name evidence="12" type="ORF">PoB_005418500</name>
</gene>
<dbReference type="PROSITE" id="PS00022">
    <property type="entry name" value="EGF_1"/>
    <property type="match status" value="1"/>
</dbReference>
<evidence type="ECO:0000256" key="3">
    <source>
        <dbReference type="ARBA" id="ARBA00022692"/>
    </source>
</evidence>
<evidence type="ECO:0000259" key="11">
    <source>
        <dbReference type="PROSITE" id="PS50213"/>
    </source>
</evidence>
<dbReference type="InterPro" id="IPR000742">
    <property type="entry name" value="EGF"/>
</dbReference>
<organism evidence="12 13">
    <name type="scientific">Plakobranchus ocellatus</name>
    <dbReference type="NCBI Taxonomy" id="259542"/>
    <lineage>
        <taxon>Eukaryota</taxon>
        <taxon>Metazoa</taxon>
        <taxon>Spiralia</taxon>
        <taxon>Lophotrochozoa</taxon>
        <taxon>Mollusca</taxon>
        <taxon>Gastropoda</taxon>
        <taxon>Heterobranchia</taxon>
        <taxon>Euthyneura</taxon>
        <taxon>Panpulmonata</taxon>
        <taxon>Sacoglossa</taxon>
        <taxon>Placobranchoidea</taxon>
        <taxon>Plakobranchidae</taxon>
        <taxon>Plakobranchus</taxon>
    </lineage>
</organism>
<dbReference type="Proteomes" id="UP000735302">
    <property type="component" value="Unassembled WGS sequence"/>
</dbReference>
<evidence type="ECO:0000313" key="13">
    <source>
        <dbReference type="Proteomes" id="UP000735302"/>
    </source>
</evidence>
<keyword evidence="4 9" id="KW-1133">Transmembrane helix</keyword>
<feature type="domain" description="EGF-like" evidence="10">
    <location>
        <begin position="92"/>
        <end position="134"/>
    </location>
</feature>
<keyword evidence="7" id="KW-0325">Glycoprotein</keyword>
<dbReference type="PROSITE" id="PS50026">
    <property type="entry name" value="EGF_3"/>
    <property type="match status" value="4"/>
</dbReference>
<keyword evidence="13" id="KW-1185">Reference proteome</keyword>
<dbReference type="EMBL" id="BLXT01005946">
    <property type="protein sequence ID" value="GFO27680.1"/>
    <property type="molecule type" value="Genomic_DNA"/>
</dbReference>
<dbReference type="Pfam" id="PF12947">
    <property type="entry name" value="EGF_3"/>
    <property type="match status" value="3"/>
</dbReference>
<feature type="disulfide bond" evidence="8">
    <location>
        <begin position="611"/>
        <end position="620"/>
    </location>
</feature>
<dbReference type="Pfam" id="PF02469">
    <property type="entry name" value="Fasciclin"/>
    <property type="match status" value="2"/>
</dbReference>
<keyword evidence="2 8" id="KW-0245">EGF-like domain</keyword>
<evidence type="ECO:0000313" key="12">
    <source>
        <dbReference type="EMBL" id="GFO27680.1"/>
    </source>
</evidence>
<dbReference type="Gene3D" id="2.30.180.10">
    <property type="entry name" value="FAS1 domain"/>
    <property type="match status" value="2"/>
</dbReference>
<evidence type="ECO:0000256" key="9">
    <source>
        <dbReference type="SAM" id="Phobius"/>
    </source>
</evidence>
<feature type="domain" description="FAS1" evidence="11">
    <location>
        <begin position="223"/>
        <end position="368"/>
    </location>
</feature>
<dbReference type="SMART" id="SM00181">
    <property type="entry name" value="EGF"/>
    <property type="match status" value="6"/>
</dbReference>
<feature type="domain" description="FAS1" evidence="11">
    <location>
        <begin position="729"/>
        <end position="866"/>
    </location>
</feature>
<comment type="subcellular location">
    <subcellularLocation>
        <location evidence="1">Membrane</location>
        <topology evidence="1">Single-pass membrane protein</topology>
    </subcellularLocation>
</comment>
<dbReference type="PANTHER" id="PTHR24038:SF11">
    <property type="entry name" value="INTEGRIN BETA-LIKE PROTEIN E"/>
    <property type="match status" value="1"/>
</dbReference>
<dbReference type="InterPro" id="IPR024731">
    <property type="entry name" value="NELL2-like_EGF"/>
</dbReference>
<dbReference type="AlphaFoldDB" id="A0AAV4C7M5"/>